<keyword evidence="6" id="KW-0418">Kinase</keyword>
<accession>A0A3P3Y749</accession>
<evidence type="ECO:0000256" key="12">
    <source>
        <dbReference type="PIRSR" id="PIRSR637770-1"/>
    </source>
</evidence>
<feature type="region of interest" description="Disordered" evidence="15">
    <location>
        <begin position="322"/>
        <end position="349"/>
    </location>
</feature>
<evidence type="ECO:0000256" key="3">
    <source>
        <dbReference type="ARBA" id="ARBA00022553"/>
    </source>
</evidence>
<keyword evidence="17" id="KW-0496">Mitochondrion</keyword>
<dbReference type="Gene3D" id="1.10.510.10">
    <property type="entry name" value="Transferase(Phosphotransferase) domain 1"/>
    <property type="match status" value="1"/>
</dbReference>
<evidence type="ECO:0000256" key="4">
    <source>
        <dbReference type="ARBA" id="ARBA00022679"/>
    </source>
</evidence>
<feature type="active site" description="Proton acceptor" evidence="12">
    <location>
        <position position="163"/>
    </location>
</feature>
<sequence length="349" mass="38566">MAGRGVIRTSHLWRRRGVPGERTAARRLPPMDSYRKLSKLGEGAHGLVYSAEVLPSNAQYGKMPGIVAIKKIRMRSAAEGISQETIRELKLLQELGHPHIIRVFQVFGHRGNINVVLEQMSTDLEVIINTTSIVLRPGDIKAYMRMLLSAVMHCHRNWTMHRDLKPSNCLISVDGVLKLSDFGLAKIFGSPNAVYSPQACTLWFRAPELLFGATSYGSPSDIWSCGCIFAQLMLRVPLFHGSTELEQLASIFAIMGTPAEADWPGMTALPSYVQFEARTPQPLSSIFPGVHAAALDLLQAMLTFDPAKRITAADALAHEYFKTEPAETPPDQLPRSAPDGTKSTYERDQ</sequence>
<dbReference type="EMBL" id="OVEO01000005">
    <property type="protein sequence ID" value="SPQ95934.1"/>
    <property type="molecule type" value="Genomic_DNA"/>
</dbReference>
<keyword evidence="3" id="KW-0597">Phosphoprotein</keyword>
<dbReference type="CDD" id="cd07841">
    <property type="entry name" value="STKc_CDK7"/>
    <property type="match status" value="1"/>
</dbReference>
<evidence type="ECO:0000256" key="1">
    <source>
        <dbReference type="ARBA" id="ARBA00012409"/>
    </source>
</evidence>
<evidence type="ECO:0000313" key="17">
    <source>
        <dbReference type="EMBL" id="SPQ95934.1"/>
    </source>
</evidence>
<keyword evidence="5 13" id="KW-0547">Nucleotide-binding</keyword>
<dbReference type="GO" id="GO:0005737">
    <property type="term" value="C:cytoplasm"/>
    <property type="evidence" value="ECO:0007669"/>
    <property type="project" value="TreeGrafter"/>
</dbReference>
<keyword evidence="4" id="KW-0808">Transferase</keyword>
<dbReference type="GO" id="GO:0045944">
    <property type="term" value="P:positive regulation of transcription by RNA polymerase II"/>
    <property type="evidence" value="ECO:0007669"/>
    <property type="project" value="TreeGrafter"/>
</dbReference>
<evidence type="ECO:0000256" key="10">
    <source>
        <dbReference type="ARBA" id="ARBA00041902"/>
    </source>
</evidence>
<protein>
    <recommendedName>
        <fullName evidence="9">Cyclin-dependent kinase 2 homolog</fullName>
        <ecNumber evidence="1">2.7.11.23</ecNumber>
    </recommendedName>
    <alternativeName>
        <fullName evidence="10">Cell division control protein 2 homolog</fullName>
    </alternativeName>
    <alternativeName>
        <fullName evidence="11">cdc2-related kinase 2</fullName>
    </alternativeName>
</protein>
<evidence type="ECO:0000256" key="2">
    <source>
        <dbReference type="ARBA" id="ARBA00022527"/>
    </source>
</evidence>
<comment type="subunit">
    <text evidence="8">May form a complex composed of at least the catalytic subunit CRK2 and a cyclin.</text>
</comment>
<reference evidence="17 18" key="1">
    <citation type="submission" date="2018-03" db="EMBL/GenBank/DDBJ databases">
        <authorList>
            <person name="Fogelqvist J."/>
        </authorList>
    </citation>
    <scope>NUCLEOTIDE SEQUENCE [LARGE SCALE GENOMIC DNA]</scope>
</reference>
<feature type="domain" description="Protein kinase" evidence="16">
    <location>
        <begin position="34"/>
        <end position="321"/>
    </location>
</feature>
<gene>
    <name evidence="17" type="ORF">PLBR_LOCUS3149</name>
</gene>
<dbReference type="SUPFAM" id="SSF56112">
    <property type="entry name" value="Protein kinase-like (PK-like)"/>
    <property type="match status" value="1"/>
</dbReference>
<dbReference type="InterPro" id="IPR000719">
    <property type="entry name" value="Prot_kinase_dom"/>
</dbReference>
<dbReference type="InterPro" id="IPR017441">
    <property type="entry name" value="Protein_kinase_ATP_BS"/>
</dbReference>
<dbReference type="GO" id="GO:0005524">
    <property type="term" value="F:ATP binding"/>
    <property type="evidence" value="ECO:0007669"/>
    <property type="project" value="UniProtKB-UniRule"/>
</dbReference>
<evidence type="ECO:0000313" key="18">
    <source>
        <dbReference type="Proteomes" id="UP000290189"/>
    </source>
</evidence>
<keyword evidence="2" id="KW-0723">Serine/threonine-protein kinase</keyword>
<dbReference type="FunFam" id="1.10.510.10:FF:000624">
    <property type="entry name" value="Mitogen-activated protein kinase"/>
    <property type="match status" value="1"/>
</dbReference>
<dbReference type="GO" id="GO:0004693">
    <property type="term" value="F:cyclin-dependent protein serine/threonine kinase activity"/>
    <property type="evidence" value="ECO:0007669"/>
    <property type="project" value="TreeGrafter"/>
</dbReference>
<name>A0A3P3Y749_PLABS</name>
<keyword evidence="7 13" id="KW-0067">ATP-binding</keyword>
<dbReference type="PROSITE" id="PS50011">
    <property type="entry name" value="PROTEIN_KINASE_DOM"/>
    <property type="match status" value="1"/>
</dbReference>
<dbReference type="PANTHER" id="PTHR24056:SF0">
    <property type="entry name" value="CYCLIN-DEPENDENT KINASE 7"/>
    <property type="match status" value="1"/>
</dbReference>
<evidence type="ECO:0000256" key="7">
    <source>
        <dbReference type="ARBA" id="ARBA00022840"/>
    </source>
</evidence>
<evidence type="ECO:0000256" key="15">
    <source>
        <dbReference type="SAM" id="MobiDB-lite"/>
    </source>
</evidence>
<dbReference type="InterPro" id="IPR011009">
    <property type="entry name" value="Kinase-like_dom_sf"/>
</dbReference>
<dbReference type="AlphaFoldDB" id="A0A3P3Y749"/>
<proteinExistence type="predicted"/>
<feature type="binding site" evidence="13">
    <location>
        <begin position="40"/>
        <end position="48"/>
    </location>
    <ligand>
        <name>ATP</name>
        <dbReference type="ChEBI" id="CHEBI:30616"/>
    </ligand>
</feature>
<organism evidence="17 18">
    <name type="scientific">Plasmodiophora brassicae</name>
    <name type="common">Clubroot disease agent</name>
    <dbReference type="NCBI Taxonomy" id="37360"/>
    <lineage>
        <taxon>Eukaryota</taxon>
        <taxon>Sar</taxon>
        <taxon>Rhizaria</taxon>
        <taxon>Endomyxa</taxon>
        <taxon>Phytomyxea</taxon>
        <taxon>Plasmodiophorida</taxon>
        <taxon>Plasmodiophoridae</taxon>
        <taxon>Plasmodiophora</taxon>
    </lineage>
</organism>
<evidence type="ECO:0000256" key="13">
    <source>
        <dbReference type="PIRSR" id="PIRSR637770-2"/>
    </source>
</evidence>
<dbReference type="Gene3D" id="3.30.200.20">
    <property type="entry name" value="Phosphorylase Kinase, domain 1"/>
    <property type="match status" value="1"/>
</dbReference>
<dbReference type="InterPro" id="IPR050108">
    <property type="entry name" value="CDK"/>
</dbReference>
<dbReference type="SMART" id="SM00220">
    <property type="entry name" value="S_TKc"/>
    <property type="match status" value="1"/>
</dbReference>
<dbReference type="GO" id="GO:0070985">
    <property type="term" value="C:transcription factor TFIIK complex"/>
    <property type="evidence" value="ECO:0007669"/>
    <property type="project" value="InterPro"/>
</dbReference>
<dbReference type="PROSITE" id="PS00107">
    <property type="entry name" value="PROTEIN_KINASE_ATP"/>
    <property type="match status" value="1"/>
</dbReference>
<dbReference type="Proteomes" id="UP000290189">
    <property type="component" value="Unassembled WGS sequence"/>
</dbReference>
<dbReference type="Pfam" id="PF00069">
    <property type="entry name" value="Pkinase"/>
    <property type="match status" value="1"/>
</dbReference>
<dbReference type="EC" id="2.7.11.23" evidence="1"/>
<dbReference type="PANTHER" id="PTHR24056">
    <property type="entry name" value="CELL DIVISION PROTEIN KINASE"/>
    <property type="match status" value="1"/>
</dbReference>
<evidence type="ECO:0000256" key="14">
    <source>
        <dbReference type="PROSITE-ProRule" id="PRU10141"/>
    </source>
</evidence>
<geneLocation type="mitochondrion" evidence="17"/>
<dbReference type="InterPro" id="IPR037770">
    <property type="entry name" value="CDK7"/>
</dbReference>
<evidence type="ECO:0000256" key="6">
    <source>
        <dbReference type="ARBA" id="ARBA00022777"/>
    </source>
</evidence>
<feature type="binding site" evidence="13">
    <location>
        <position position="70"/>
    </location>
    <ligand>
        <name>ATP</name>
        <dbReference type="ChEBI" id="CHEBI:30616"/>
    </ligand>
</feature>
<evidence type="ECO:0000256" key="9">
    <source>
        <dbReference type="ARBA" id="ARBA00039612"/>
    </source>
</evidence>
<evidence type="ECO:0000256" key="11">
    <source>
        <dbReference type="ARBA" id="ARBA00042858"/>
    </source>
</evidence>
<dbReference type="GO" id="GO:0008353">
    <property type="term" value="F:RNA polymerase II CTD heptapeptide repeat kinase activity"/>
    <property type="evidence" value="ECO:0007669"/>
    <property type="project" value="UniProtKB-EC"/>
</dbReference>
<evidence type="ECO:0000259" key="16">
    <source>
        <dbReference type="PROSITE" id="PS50011"/>
    </source>
</evidence>
<evidence type="ECO:0000256" key="8">
    <source>
        <dbReference type="ARBA" id="ARBA00038543"/>
    </source>
</evidence>
<evidence type="ECO:0000256" key="5">
    <source>
        <dbReference type="ARBA" id="ARBA00022741"/>
    </source>
</evidence>
<feature type="binding site" evidence="14">
    <location>
        <position position="71"/>
    </location>
    <ligand>
        <name>ATP</name>
        <dbReference type="ChEBI" id="CHEBI:30616"/>
    </ligand>
</feature>